<reference evidence="1 2" key="1">
    <citation type="journal article" date="2024" name="G3 (Bethesda)">
        <title>Genome assembly of Hibiscus sabdariffa L. provides insights into metabolisms of medicinal natural products.</title>
        <authorList>
            <person name="Kim T."/>
        </authorList>
    </citation>
    <scope>NUCLEOTIDE SEQUENCE [LARGE SCALE GENOMIC DNA]</scope>
    <source>
        <strain evidence="1">TK-2024</strain>
        <tissue evidence="1">Old leaves</tissue>
    </source>
</reference>
<comment type="caution">
    <text evidence="1">The sequence shown here is derived from an EMBL/GenBank/DDBJ whole genome shotgun (WGS) entry which is preliminary data.</text>
</comment>
<evidence type="ECO:0000313" key="1">
    <source>
        <dbReference type="EMBL" id="KAK9017015.1"/>
    </source>
</evidence>
<dbReference type="EMBL" id="JBBPBN010000020">
    <property type="protein sequence ID" value="KAK9017015.1"/>
    <property type="molecule type" value="Genomic_DNA"/>
</dbReference>
<keyword evidence="2" id="KW-1185">Reference proteome</keyword>
<protein>
    <submittedName>
        <fullName evidence="1">Uncharacterized protein</fullName>
    </submittedName>
</protein>
<dbReference type="Proteomes" id="UP001396334">
    <property type="component" value="Unassembled WGS sequence"/>
</dbReference>
<name>A0ABR2RVY4_9ROSI</name>
<sequence length="98" mass="11200">MPVFRFFNGSLTPAYLAQDRTYLGKVEIMSTLVAWVVKVSVESLDVPPFSPFFRPSFWFLVPLVACCCCRCRGGGLFGVSFPFVFSWRWRFTQARSPS</sequence>
<gene>
    <name evidence="1" type="ORF">V6N11_079503</name>
</gene>
<evidence type="ECO:0000313" key="2">
    <source>
        <dbReference type="Proteomes" id="UP001396334"/>
    </source>
</evidence>
<accession>A0ABR2RVY4</accession>
<proteinExistence type="predicted"/>
<organism evidence="1 2">
    <name type="scientific">Hibiscus sabdariffa</name>
    <name type="common">roselle</name>
    <dbReference type="NCBI Taxonomy" id="183260"/>
    <lineage>
        <taxon>Eukaryota</taxon>
        <taxon>Viridiplantae</taxon>
        <taxon>Streptophyta</taxon>
        <taxon>Embryophyta</taxon>
        <taxon>Tracheophyta</taxon>
        <taxon>Spermatophyta</taxon>
        <taxon>Magnoliopsida</taxon>
        <taxon>eudicotyledons</taxon>
        <taxon>Gunneridae</taxon>
        <taxon>Pentapetalae</taxon>
        <taxon>rosids</taxon>
        <taxon>malvids</taxon>
        <taxon>Malvales</taxon>
        <taxon>Malvaceae</taxon>
        <taxon>Malvoideae</taxon>
        <taxon>Hibiscus</taxon>
    </lineage>
</organism>